<dbReference type="Gene3D" id="1.10.150.240">
    <property type="entry name" value="Putative phosphatase, domain 2"/>
    <property type="match status" value="1"/>
</dbReference>
<evidence type="ECO:0000313" key="5">
    <source>
        <dbReference type="EMBL" id="AXF85317.1"/>
    </source>
</evidence>
<evidence type="ECO:0000256" key="1">
    <source>
        <dbReference type="ARBA" id="ARBA00001946"/>
    </source>
</evidence>
<dbReference type="Pfam" id="PF13419">
    <property type="entry name" value="HAD_2"/>
    <property type="match status" value="1"/>
</dbReference>
<dbReference type="Proteomes" id="UP000252182">
    <property type="component" value="Chromosome"/>
</dbReference>
<dbReference type="InterPro" id="IPR006439">
    <property type="entry name" value="HAD-SF_hydro_IA"/>
</dbReference>
<evidence type="ECO:0000256" key="3">
    <source>
        <dbReference type="ARBA" id="ARBA00022723"/>
    </source>
</evidence>
<dbReference type="InterPro" id="IPR051600">
    <property type="entry name" value="Beta-PGM-like"/>
</dbReference>
<dbReference type="SFLD" id="SFLDG01129">
    <property type="entry name" value="C1.5:_HAD__Beta-PGM__Phosphata"/>
    <property type="match status" value="1"/>
</dbReference>
<organism evidence="5 6">
    <name type="scientific">Ephemeroptericola cinctiostellae</name>
    <dbReference type="NCBI Taxonomy" id="2268024"/>
    <lineage>
        <taxon>Bacteria</taxon>
        <taxon>Pseudomonadati</taxon>
        <taxon>Pseudomonadota</taxon>
        <taxon>Betaproteobacteria</taxon>
        <taxon>Burkholderiales</taxon>
        <taxon>Burkholderiaceae</taxon>
        <taxon>Ephemeroptericola</taxon>
    </lineage>
</organism>
<comment type="similarity">
    <text evidence="2">Belongs to the HAD-like hydrolase superfamily. CbbY/CbbZ/Gph/YieH family.</text>
</comment>
<evidence type="ECO:0000256" key="4">
    <source>
        <dbReference type="ARBA" id="ARBA00022842"/>
    </source>
</evidence>
<dbReference type="OrthoDB" id="9800058at2"/>
<keyword evidence="4" id="KW-0460">Magnesium</keyword>
<proteinExistence type="inferred from homology"/>
<dbReference type="GO" id="GO:0046872">
    <property type="term" value="F:metal ion binding"/>
    <property type="evidence" value="ECO:0007669"/>
    <property type="project" value="UniProtKB-KW"/>
</dbReference>
<dbReference type="InterPro" id="IPR023214">
    <property type="entry name" value="HAD_sf"/>
</dbReference>
<comment type="cofactor">
    <cofactor evidence="1">
        <name>Mg(2+)</name>
        <dbReference type="ChEBI" id="CHEBI:18420"/>
    </cofactor>
</comment>
<dbReference type="Gene3D" id="3.40.50.1000">
    <property type="entry name" value="HAD superfamily/HAD-like"/>
    <property type="match status" value="1"/>
</dbReference>
<dbReference type="PANTHER" id="PTHR46193:SF10">
    <property type="entry name" value="6-PHOSPHOGLUCONATE PHOSPHATASE"/>
    <property type="match status" value="1"/>
</dbReference>
<evidence type="ECO:0000313" key="6">
    <source>
        <dbReference type="Proteomes" id="UP000252182"/>
    </source>
</evidence>
<accession>A0A345DAC9</accession>
<dbReference type="RefSeq" id="WP_114562527.1">
    <property type="nucleotide sequence ID" value="NZ_CP031124.1"/>
</dbReference>
<dbReference type="SUPFAM" id="SSF56784">
    <property type="entry name" value="HAD-like"/>
    <property type="match status" value="1"/>
</dbReference>
<dbReference type="NCBIfam" id="TIGR01509">
    <property type="entry name" value="HAD-SF-IA-v3"/>
    <property type="match status" value="1"/>
</dbReference>
<dbReference type="GO" id="GO:0016787">
    <property type="term" value="F:hydrolase activity"/>
    <property type="evidence" value="ECO:0007669"/>
    <property type="project" value="UniProtKB-KW"/>
</dbReference>
<name>A0A345DAC9_9BURK</name>
<dbReference type="EMBL" id="CP031124">
    <property type="protein sequence ID" value="AXF85317.1"/>
    <property type="molecule type" value="Genomic_DNA"/>
</dbReference>
<reference evidence="6" key="1">
    <citation type="submission" date="2018-07" db="EMBL/GenBank/DDBJ databases">
        <authorList>
            <person name="Kim H."/>
        </authorList>
    </citation>
    <scope>NUCLEOTIDE SEQUENCE [LARGE SCALE GENOMIC DNA]</scope>
    <source>
        <strain evidence="6">F02</strain>
    </source>
</reference>
<keyword evidence="5" id="KW-0378">Hydrolase</keyword>
<dbReference type="PANTHER" id="PTHR46193">
    <property type="entry name" value="6-PHOSPHOGLUCONATE PHOSPHATASE"/>
    <property type="match status" value="1"/>
</dbReference>
<dbReference type="InterPro" id="IPR023198">
    <property type="entry name" value="PGP-like_dom2"/>
</dbReference>
<dbReference type="KEGG" id="hyf:DTO96_101047"/>
<sequence>MAGYTTLISDCDGVLIDSEVVAHEVLVRETQAVFSNVNCNAFLISSFGQKTEELVRQVAQFSGRSIPDDFLKHLRTVTDAAIEQHAFPVKHVEILVNHPRLKAVASNSGMARIVSAISKVGLDARSDVKILSADQVKQPKPAPDLYLLAAHEMGLEPAECVVIEDSTSGVLAALAAGMGVIGFVGGLHIPMHHAADLREMGVLTVFDSMQYLPQVLSRSVGWGN</sequence>
<keyword evidence="3" id="KW-0479">Metal-binding</keyword>
<dbReference type="EC" id="3.1.3.-" evidence="5"/>
<dbReference type="SFLD" id="SFLDS00003">
    <property type="entry name" value="Haloacid_Dehalogenase"/>
    <property type="match status" value="1"/>
</dbReference>
<keyword evidence="6" id="KW-1185">Reference proteome</keyword>
<protein>
    <submittedName>
        <fullName evidence="5">Fructose-1-phosphate phosphatase YqaB</fullName>
        <ecNumber evidence="5">3.1.3.-</ecNumber>
    </submittedName>
</protein>
<dbReference type="AlphaFoldDB" id="A0A345DAC9"/>
<gene>
    <name evidence="5" type="primary">yqaB</name>
    <name evidence="5" type="ORF">DTO96_101047</name>
</gene>
<evidence type="ECO:0000256" key="2">
    <source>
        <dbReference type="ARBA" id="ARBA00006171"/>
    </source>
</evidence>
<dbReference type="InterPro" id="IPR036412">
    <property type="entry name" value="HAD-like_sf"/>
</dbReference>
<dbReference type="InterPro" id="IPR041492">
    <property type="entry name" value="HAD_2"/>
</dbReference>